<comment type="caution">
    <text evidence="2">The sequence shown here is derived from an EMBL/GenBank/DDBJ whole genome shotgun (WGS) entry which is preliminary data.</text>
</comment>
<evidence type="ECO:0000313" key="3">
    <source>
        <dbReference type="Proteomes" id="UP001500618"/>
    </source>
</evidence>
<keyword evidence="1" id="KW-1133">Transmembrane helix</keyword>
<name>A0ABN2ILS9_9ACTN</name>
<evidence type="ECO:0000313" key="2">
    <source>
        <dbReference type="EMBL" id="GAA1707086.1"/>
    </source>
</evidence>
<dbReference type="Proteomes" id="UP001500618">
    <property type="component" value="Unassembled WGS sequence"/>
</dbReference>
<evidence type="ECO:0000256" key="1">
    <source>
        <dbReference type="SAM" id="Phobius"/>
    </source>
</evidence>
<keyword evidence="1" id="KW-0472">Membrane</keyword>
<protein>
    <submittedName>
        <fullName evidence="2">Uncharacterized protein</fullName>
    </submittedName>
</protein>
<keyword evidence="3" id="KW-1185">Reference proteome</keyword>
<feature type="transmembrane region" description="Helical" evidence="1">
    <location>
        <begin position="20"/>
        <end position="43"/>
    </location>
</feature>
<dbReference type="EMBL" id="BAAANY010000031">
    <property type="protein sequence ID" value="GAA1707086.1"/>
    <property type="molecule type" value="Genomic_DNA"/>
</dbReference>
<organism evidence="2 3">
    <name type="scientific">Fodinicola feengrottensis</name>
    <dbReference type="NCBI Taxonomy" id="435914"/>
    <lineage>
        <taxon>Bacteria</taxon>
        <taxon>Bacillati</taxon>
        <taxon>Actinomycetota</taxon>
        <taxon>Actinomycetes</taxon>
        <taxon>Mycobacteriales</taxon>
        <taxon>Fodinicola</taxon>
    </lineage>
</organism>
<gene>
    <name evidence="2" type="ORF">GCM10009765_65700</name>
</gene>
<sequence>MSSPFPPVPHRRPAPRPALLITLLISSSMIVLLVGIITFALAVSSGNGVSPAATTKPLPHSSHR</sequence>
<reference evidence="3" key="1">
    <citation type="journal article" date="2019" name="Int. J. Syst. Evol. Microbiol.">
        <title>The Global Catalogue of Microorganisms (GCM) 10K type strain sequencing project: providing services to taxonomists for standard genome sequencing and annotation.</title>
        <authorList>
            <consortium name="The Broad Institute Genomics Platform"/>
            <consortium name="The Broad Institute Genome Sequencing Center for Infectious Disease"/>
            <person name="Wu L."/>
            <person name="Ma J."/>
        </authorList>
    </citation>
    <scope>NUCLEOTIDE SEQUENCE [LARGE SCALE GENOMIC DNA]</scope>
    <source>
        <strain evidence="3">JCM 14718</strain>
    </source>
</reference>
<accession>A0ABN2ILS9</accession>
<keyword evidence="1" id="KW-0812">Transmembrane</keyword>
<proteinExistence type="predicted"/>
<dbReference type="RefSeq" id="WP_163570880.1">
    <property type="nucleotide sequence ID" value="NZ_BAAANY010000031.1"/>
</dbReference>